<keyword evidence="1" id="KW-0812">Transmembrane</keyword>
<proteinExistence type="predicted"/>
<dbReference type="Proteomes" id="UP000031937">
    <property type="component" value="Unassembled WGS sequence"/>
</dbReference>
<dbReference type="EMBL" id="JPIU01000038">
    <property type="protein sequence ID" value="KIO44750.1"/>
    <property type="molecule type" value="Genomic_DNA"/>
</dbReference>
<organism evidence="3 5">
    <name type="scientific">Sanguibacteroides justesenii</name>
    <dbReference type="NCBI Taxonomy" id="1547597"/>
    <lineage>
        <taxon>Bacteria</taxon>
        <taxon>Pseudomonadati</taxon>
        <taxon>Bacteroidota</taxon>
        <taxon>Bacteroidia</taxon>
        <taxon>Bacteroidales</taxon>
        <taxon>Porphyromonadaceae</taxon>
        <taxon>Sanguibacteroides</taxon>
    </lineage>
</organism>
<evidence type="ECO:0000313" key="3">
    <source>
        <dbReference type="EMBL" id="KIO44750.1"/>
    </source>
</evidence>
<evidence type="ECO:0000256" key="1">
    <source>
        <dbReference type="SAM" id="Phobius"/>
    </source>
</evidence>
<accession>A0A0C3R565</accession>
<gene>
    <name evidence="3" type="ORF">BA92_06900</name>
    <name evidence="2" type="ORF">IE90_12505</name>
</gene>
<reference evidence="2 4" key="2">
    <citation type="submission" date="2014-07" db="EMBL/GenBank/DDBJ databases">
        <title>Porphyromonadaceae bacterium OUH 334697 = ATCC BAA-2682 = DSM 28341 draft genome.</title>
        <authorList>
            <person name="Sydenham T.V."/>
            <person name="Hasman H."/>
            <person name="Justesen U.S."/>
        </authorList>
    </citation>
    <scope>NUCLEOTIDE SEQUENCE [LARGE SCALE GENOMIC DNA]</scope>
    <source>
        <strain evidence="2 4">OUH 334697</strain>
    </source>
</reference>
<evidence type="ECO:0000313" key="4">
    <source>
        <dbReference type="Proteomes" id="UP000031937"/>
    </source>
</evidence>
<feature type="transmembrane region" description="Helical" evidence="1">
    <location>
        <begin position="277"/>
        <end position="297"/>
    </location>
</feature>
<sequence length="425" mass="49176">MEIDMSVFSRKRSRDFRLFVGRVMLLSVTVFLSVSELEAQTWYKKRVWYAQQDSVPVYEDKKIGSRVVTYIVGKGRVIDLRLSYDSKWLIVPKRSGSLGGFIPVSVLGTYLEGVRNYEVVLDSVVGTVEVVYGSWYEGLPLSVSQTFYKGDVIRLNRAYPDYYANYFSVSPADKSYAFLGKIDKEALVPTEAGSTVKFTVPKEMVKTIREHHKKYYKELTAAKKNVAGTSWDIRRIMIGIVLGFIIIVCIVGFYYLNVRVLRRYLFDRSKSNVSISGAMMIGSGVLMYIAGECLWILADGFLAFVLVVICVLLFFAALYHTESRLQRRCAKCNIYNDLSFLGMTKDGTKWEYDHQSDSVTTHYWEGDTLVEERVDRNQWFRRQYQIYAFNYKCRQCGHTWKVRYKGGLITSEKRTLEETEETRFK</sequence>
<name>A0A0C3R565_9PORP</name>
<dbReference type="EMBL" id="JPIT01000032">
    <property type="protein sequence ID" value="KIO43035.1"/>
    <property type="molecule type" value="Genomic_DNA"/>
</dbReference>
<dbReference type="AlphaFoldDB" id="A0A0C3R565"/>
<reference evidence="3 5" key="1">
    <citation type="submission" date="2014-07" db="EMBL/GenBank/DDBJ databases">
        <title>Porphyromonadaceae bacterium OUH 308042 = ATCC BAA-2681 = DSM 28342 draft genome.</title>
        <authorList>
            <person name="Sydenham T.V."/>
            <person name="Hasman H."/>
            <person name="Justensen U.S."/>
        </authorList>
    </citation>
    <scope>NUCLEOTIDE SEQUENCE [LARGE SCALE GENOMIC DNA]</scope>
    <source>
        <strain evidence="3 5">OUH 308042</strain>
    </source>
</reference>
<protein>
    <submittedName>
        <fullName evidence="3">Uncharacterized protein</fullName>
    </submittedName>
</protein>
<dbReference type="Proteomes" id="UP000031980">
    <property type="component" value="Unassembled WGS sequence"/>
</dbReference>
<evidence type="ECO:0000313" key="5">
    <source>
        <dbReference type="Proteomes" id="UP000031980"/>
    </source>
</evidence>
<feature type="transmembrane region" description="Helical" evidence="1">
    <location>
        <begin position="303"/>
        <end position="321"/>
    </location>
</feature>
<evidence type="ECO:0000313" key="2">
    <source>
        <dbReference type="EMBL" id="KIO43035.1"/>
    </source>
</evidence>
<keyword evidence="5" id="KW-1185">Reference proteome</keyword>
<comment type="caution">
    <text evidence="3">The sequence shown here is derived from an EMBL/GenBank/DDBJ whole genome shotgun (WGS) entry which is preliminary data.</text>
</comment>
<keyword evidence="1" id="KW-1133">Transmembrane helix</keyword>
<keyword evidence="1" id="KW-0472">Membrane</keyword>
<feature type="transmembrane region" description="Helical" evidence="1">
    <location>
        <begin position="236"/>
        <end position="256"/>
    </location>
</feature>